<reference evidence="1" key="1">
    <citation type="submission" date="2023-08" db="EMBL/GenBank/DDBJ databases">
        <title>Functional and genomic diversity of the sorghum phyllosphere microbiome.</title>
        <authorList>
            <person name="Shade A."/>
        </authorList>
    </citation>
    <scope>NUCLEOTIDE SEQUENCE</scope>
    <source>
        <strain evidence="1">SORGH_AS_0885</strain>
    </source>
</reference>
<dbReference type="EMBL" id="JAVIZJ010000003">
    <property type="protein sequence ID" value="MDR6209574.1"/>
    <property type="molecule type" value="Genomic_DNA"/>
</dbReference>
<dbReference type="Proteomes" id="UP001261666">
    <property type="component" value="Unassembled WGS sequence"/>
</dbReference>
<gene>
    <name evidence="1" type="ORF">QE364_001274</name>
</gene>
<comment type="caution">
    <text evidence="1">The sequence shown here is derived from an EMBL/GenBank/DDBJ whole genome shotgun (WGS) entry which is preliminary data.</text>
</comment>
<keyword evidence="2" id="KW-1185">Reference proteome</keyword>
<protein>
    <submittedName>
        <fullName evidence="1">Uncharacterized protein</fullName>
    </submittedName>
</protein>
<proteinExistence type="predicted"/>
<evidence type="ECO:0000313" key="2">
    <source>
        <dbReference type="Proteomes" id="UP001261666"/>
    </source>
</evidence>
<organism evidence="1 2">
    <name type="scientific">Nocardioides zeae</name>
    <dbReference type="NCBI Taxonomy" id="1457234"/>
    <lineage>
        <taxon>Bacteria</taxon>
        <taxon>Bacillati</taxon>
        <taxon>Actinomycetota</taxon>
        <taxon>Actinomycetes</taxon>
        <taxon>Propionibacteriales</taxon>
        <taxon>Nocardioidaceae</taxon>
        <taxon>Nocardioides</taxon>
    </lineage>
</organism>
<evidence type="ECO:0000313" key="1">
    <source>
        <dbReference type="EMBL" id="MDR6209574.1"/>
    </source>
</evidence>
<sequence length="119" mass="14010">MVIELAHRAKRLPPPPHVVFESLTEPRRTGARPWLFLEPDEVDPRVLIADAPERVVWSSLWPSRPDDEIRFSVLPHENETRLVFTHLSPLPIPDEPELRRLRRRINVLLWADLRESYDA</sequence>
<accession>A0ACC6IFX1</accession>
<name>A0ACC6IFX1_9ACTN</name>